<dbReference type="InterPro" id="IPR051092">
    <property type="entry name" value="FYVE_RhoGEF_PH"/>
</dbReference>
<dbReference type="PANTHER" id="PTHR12673:SF159">
    <property type="entry name" value="LD03170P"/>
    <property type="match status" value="1"/>
</dbReference>
<dbReference type="InterPro" id="IPR011993">
    <property type="entry name" value="PH-like_dom_sf"/>
</dbReference>
<feature type="coiled-coil region" evidence="1">
    <location>
        <begin position="839"/>
        <end position="869"/>
    </location>
</feature>
<feature type="region of interest" description="Disordered" evidence="2">
    <location>
        <begin position="495"/>
        <end position="546"/>
    </location>
</feature>
<dbReference type="CDD" id="cd00821">
    <property type="entry name" value="PH"/>
    <property type="match status" value="1"/>
</dbReference>
<evidence type="ECO:0000313" key="5">
    <source>
        <dbReference type="EMBL" id="ELR21010.1"/>
    </source>
</evidence>
<feature type="compositionally biased region" description="Basic and acidic residues" evidence="2">
    <location>
        <begin position="589"/>
        <end position="602"/>
    </location>
</feature>
<keyword evidence="1" id="KW-0175">Coiled coil</keyword>
<evidence type="ECO:0000256" key="1">
    <source>
        <dbReference type="SAM" id="Coils"/>
    </source>
</evidence>
<reference evidence="5 6" key="1">
    <citation type="journal article" date="2013" name="Genome Biol.">
        <title>Genome of Acanthamoeba castellanii highlights extensive lateral gene transfer and early evolution of tyrosine kinase signaling.</title>
        <authorList>
            <person name="Clarke M."/>
            <person name="Lohan A.J."/>
            <person name="Liu B."/>
            <person name="Lagkouvardos I."/>
            <person name="Roy S."/>
            <person name="Zafar N."/>
            <person name="Bertelli C."/>
            <person name="Schilde C."/>
            <person name="Kianianmomeni A."/>
            <person name="Burglin T.R."/>
            <person name="Frech C."/>
            <person name="Turcotte B."/>
            <person name="Kopec K.O."/>
            <person name="Synnott J.M."/>
            <person name="Choo C."/>
            <person name="Paponov I."/>
            <person name="Finkler A."/>
            <person name="Soon Heng Tan C."/>
            <person name="Hutchins A.P."/>
            <person name="Weinmeier T."/>
            <person name="Rattei T."/>
            <person name="Chu J.S."/>
            <person name="Gimenez G."/>
            <person name="Irimia M."/>
            <person name="Rigden D.J."/>
            <person name="Fitzpatrick D.A."/>
            <person name="Lorenzo-Morales J."/>
            <person name="Bateman A."/>
            <person name="Chiu C.H."/>
            <person name="Tang P."/>
            <person name="Hegemann P."/>
            <person name="Fromm H."/>
            <person name="Raoult D."/>
            <person name="Greub G."/>
            <person name="Miranda-Saavedra D."/>
            <person name="Chen N."/>
            <person name="Nash P."/>
            <person name="Ginger M.L."/>
            <person name="Horn M."/>
            <person name="Schaap P."/>
            <person name="Caler L."/>
            <person name="Loftus B."/>
        </authorList>
    </citation>
    <scope>NUCLEOTIDE SEQUENCE [LARGE SCALE GENOMIC DNA]</scope>
    <source>
        <strain evidence="5 6">Neff</strain>
    </source>
</reference>
<dbReference type="RefSeq" id="XP_004344753.1">
    <property type="nucleotide sequence ID" value="XM_004344703.1"/>
</dbReference>
<evidence type="ECO:0000256" key="2">
    <source>
        <dbReference type="SAM" id="MobiDB-lite"/>
    </source>
</evidence>
<keyword evidence="6" id="KW-1185">Reference proteome</keyword>
<dbReference type="SUPFAM" id="SSF48065">
    <property type="entry name" value="DBL homology domain (DH-domain)"/>
    <property type="match status" value="1"/>
</dbReference>
<dbReference type="SUPFAM" id="SSF50729">
    <property type="entry name" value="PH domain-like"/>
    <property type="match status" value="3"/>
</dbReference>
<dbReference type="InterPro" id="IPR035899">
    <property type="entry name" value="DBL_dom_sf"/>
</dbReference>
<dbReference type="Pfam" id="PF00169">
    <property type="entry name" value="PH"/>
    <property type="match status" value="3"/>
</dbReference>
<dbReference type="FunFam" id="2.30.29.30:FF:000286">
    <property type="entry name" value="PH-protein kinase domain containing protein"/>
    <property type="match status" value="1"/>
</dbReference>
<feature type="compositionally biased region" description="Low complexity" evidence="2">
    <location>
        <begin position="521"/>
        <end position="533"/>
    </location>
</feature>
<sequence>MQQPPTTPPQRAKPPTPARPVNRPTLLQGGGGAPPISGGAPSGGAPLKSGVSRRGGPAAPLPAHFYAIRDLVQSEQRYVATLNTLVHGFLEPLRKEGIVSQEDEAALVGPVERLLQVNSELSQKLSPPGEVISLLRVVEVFAEVMEPLVKVYEEYCANYKRAKDKLNALIQDPIFCTFIEKLEVVNQFNLYMLRSFLIQPLQRICHYPLTLKELTKYLPAEADPGKWKETILRLESTATAINLSKAEAKDIEKLFDIEKKLDGLETQIALAGRKLVLEGPLKIKKKQVKDGHVYLFNDALVLSKTAGAKASFAGFAALNKCVVRILEDFDKTATGKHGFEITNLDTHKKWQFYCQNSEERQKWVQKIHDATSALLSIGSSVWGSVAARASAAGDDAAAPESLVKLNERVGELEQERQQMAEELNAFRFVLRGERNEKLNLMESNFSLSSKSNKQKLLINKLWNHLRSGAKLGDAELKVLEAEVKDLLGTLAIGAGTVAGSPQPPSSDKQRGAFFKNSPKPAAAAAGSSSSIMASERKSNADDSPAFYHASKHSSPYYYYAEKQEEGDVSAEEVNLFQYITRDDETDEGDERRASVAGDDKQRRVSVAKPAPGASLTQKIELPDDVIKVGYLSKKGAKRRNWKDRWFILKKESIGYYASPSDATPKGTISLRRCSVFNSTRKPFCFHVSNLNRDYYIVAKNQQEQKEWMEAITACIDELKKEEEEQPEAAAAEQQRSAYQAGAEKEGTLMYEESPGRWLSNWLSLKEGRLYLFGSRTDAWPHGVIELEGCAVEVESAKPEEEKKKKKKGQFVFLIMNPTVGSTRFCGASERERAEWVTAIDMACRNAEAVKKAEEEAEAKAAAEEQTEDDEAAKLRALLQLYALRV</sequence>
<dbReference type="PROSITE" id="PS50003">
    <property type="entry name" value="PH_DOMAIN"/>
    <property type="match status" value="3"/>
</dbReference>
<dbReference type="PANTHER" id="PTHR12673">
    <property type="entry name" value="FACIOGENITAL DYSPLASIA PROTEIN"/>
    <property type="match status" value="1"/>
</dbReference>
<feature type="domain" description="PH" evidence="3">
    <location>
        <begin position="741"/>
        <end position="844"/>
    </location>
</feature>
<feature type="domain" description="PH" evidence="3">
    <location>
        <begin position="624"/>
        <end position="716"/>
    </location>
</feature>
<protein>
    <submittedName>
        <fullName evidence="5">PH domain/RhoGEF domain containing protein</fullName>
    </submittedName>
</protein>
<dbReference type="SMART" id="SM00325">
    <property type="entry name" value="RhoGEF"/>
    <property type="match status" value="1"/>
</dbReference>
<gene>
    <name evidence="5" type="ORF">ACA1_280640</name>
</gene>
<dbReference type="Pfam" id="PF00621">
    <property type="entry name" value="RhoGEF"/>
    <property type="match status" value="1"/>
</dbReference>
<feature type="region of interest" description="Disordered" evidence="2">
    <location>
        <begin position="1"/>
        <end position="56"/>
    </location>
</feature>
<dbReference type="SMART" id="SM00233">
    <property type="entry name" value="PH"/>
    <property type="match status" value="3"/>
</dbReference>
<dbReference type="KEGG" id="acan:ACA1_280640"/>
<dbReference type="CDD" id="cd00160">
    <property type="entry name" value="RhoGEF"/>
    <property type="match status" value="1"/>
</dbReference>
<dbReference type="GO" id="GO:0005737">
    <property type="term" value="C:cytoplasm"/>
    <property type="evidence" value="ECO:0007669"/>
    <property type="project" value="TreeGrafter"/>
</dbReference>
<dbReference type="GO" id="GO:0005547">
    <property type="term" value="F:phosphatidylinositol-3,4,5-trisphosphate binding"/>
    <property type="evidence" value="ECO:0007669"/>
    <property type="project" value="UniProtKB-ARBA"/>
</dbReference>
<dbReference type="Proteomes" id="UP000011083">
    <property type="component" value="Unassembled WGS sequence"/>
</dbReference>
<dbReference type="OrthoDB" id="430364at2759"/>
<dbReference type="GeneID" id="14921885"/>
<dbReference type="Gene3D" id="2.30.29.30">
    <property type="entry name" value="Pleckstrin-homology domain (PH domain)/Phosphotyrosine-binding domain (PTB)"/>
    <property type="match status" value="3"/>
</dbReference>
<name>L8H790_ACACF</name>
<dbReference type="OMA" id="LNDLMIM"/>
<feature type="region of interest" description="Disordered" evidence="2">
    <location>
        <begin position="579"/>
        <end position="612"/>
    </location>
</feature>
<evidence type="ECO:0000259" key="3">
    <source>
        <dbReference type="PROSITE" id="PS50003"/>
    </source>
</evidence>
<accession>L8H790</accession>
<organism evidence="5 6">
    <name type="scientific">Acanthamoeba castellanii (strain ATCC 30010 / Neff)</name>
    <dbReference type="NCBI Taxonomy" id="1257118"/>
    <lineage>
        <taxon>Eukaryota</taxon>
        <taxon>Amoebozoa</taxon>
        <taxon>Discosea</taxon>
        <taxon>Longamoebia</taxon>
        <taxon>Centramoebida</taxon>
        <taxon>Acanthamoebidae</taxon>
        <taxon>Acanthamoeba</taxon>
    </lineage>
</organism>
<feature type="compositionally biased region" description="Low complexity" evidence="2">
    <location>
        <begin position="34"/>
        <end position="50"/>
    </location>
</feature>
<feature type="compositionally biased region" description="Pro residues" evidence="2">
    <location>
        <begin position="1"/>
        <end position="18"/>
    </location>
</feature>
<dbReference type="AlphaFoldDB" id="L8H790"/>
<evidence type="ECO:0000259" key="4">
    <source>
        <dbReference type="PROSITE" id="PS50010"/>
    </source>
</evidence>
<dbReference type="Gene3D" id="1.20.900.10">
    <property type="entry name" value="Dbl homology (DH) domain"/>
    <property type="match status" value="1"/>
</dbReference>
<dbReference type="GO" id="GO:0005085">
    <property type="term" value="F:guanyl-nucleotide exchange factor activity"/>
    <property type="evidence" value="ECO:0007669"/>
    <property type="project" value="InterPro"/>
</dbReference>
<dbReference type="InterPro" id="IPR000219">
    <property type="entry name" value="DH_dom"/>
</dbReference>
<dbReference type="InterPro" id="IPR001849">
    <property type="entry name" value="PH_domain"/>
</dbReference>
<proteinExistence type="predicted"/>
<feature type="domain" description="PH" evidence="3">
    <location>
        <begin position="274"/>
        <end position="372"/>
    </location>
</feature>
<evidence type="ECO:0000313" key="6">
    <source>
        <dbReference type="Proteomes" id="UP000011083"/>
    </source>
</evidence>
<dbReference type="VEuPathDB" id="AmoebaDB:ACA1_280640"/>
<feature type="domain" description="DH" evidence="4">
    <location>
        <begin position="63"/>
        <end position="244"/>
    </location>
</feature>
<dbReference type="EMBL" id="KB007908">
    <property type="protein sequence ID" value="ELR21010.1"/>
    <property type="molecule type" value="Genomic_DNA"/>
</dbReference>
<dbReference type="PROSITE" id="PS50010">
    <property type="entry name" value="DH_2"/>
    <property type="match status" value="1"/>
</dbReference>